<comment type="caution">
    <text evidence="2">The sequence shown here is derived from an EMBL/GenBank/DDBJ whole genome shotgun (WGS) entry which is preliminary data.</text>
</comment>
<dbReference type="Proteomes" id="UP001268036">
    <property type="component" value="Unassembled WGS sequence"/>
</dbReference>
<evidence type="ECO:0000313" key="3">
    <source>
        <dbReference type="Proteomes" id="UP001268036"/>
    </source>
</evidence>
<accession>A0AAJ2EXE8</accession>
<dbReference type="EMBL" id="JAVJAF010000001">
    <property type="protein sequence ID" value="MDR6234401.1"/>
    <property type="molecule type" value="Genomic_DNA"/>
</dbReference>
<name>A0AAJ2EXE8_9PSED</name>
<dbReference type="InterPro" id="IPR036388">
    <property type="entry name" value="WH-like_DNA-bd_sf"/>
</dbReference>
<evidence type="ECO:0000259" key="1">
    <source>
        <dbReference type="Pfam" id="PF17782"/>
    </source>
</evidence>
<proteinExistence type="predicted"/>
<dbReference type="Gene3D" id="1.10.10.10">
    <property type="entry name" value="Winged helix-like DNA-binding domain superfamily/Winged helix DNA-binding domain"/>
    <property type="match status" value="1"/>
</dbReference>
<protein>
    <submittedName>
        <fullName evidence="2">Rossmann fold nucleotide-binding protein DprA/Smf involved in DNA uptake</fullName>
    </submittedName>
</protein>
<sequence length="77" mass="8305">MEHILEALQGWRSLPAVAAPAPSEDDVLLRHLAAGPLNSEELTHLSGLALPEVLMRLTELELEGRVAALQGSWSRLG</sequence>
<dbReference type="Pfam" id="PF17782">
    <property type="entry name" value="WHD_DprA"/>
    <property type="match status" value="1"/>
</dbReference>
<dbReference type="InterPro" id="IPR041614">
    <property type="entry name" value="DprA_WH"/>
</dbReference>
<dbReference type="AlphaFoldDB" id="A0AAJ2EXE8"/>
<gene>
    <name evidence="2" type="ORF">QE440_002142</name>
</gene>
<organism evidence="2 3">
    <name type="scientific">Pseudomonas oryzihabitans</name>
    <dbReference type="NCBI Taxonomy" id="47885"/>
    <lineage>
        <taxon>Bacteria</taxon>
        <taxon>Pseudomonadati</taxon>
        <taxon>Pseudomonadota</taxon>
        <taxon>Gammaproteobacteria</taxon>
        <taxon>Pseudomonadales</taxon>
        <taxon>Pseudomonadaceae</taxon>
        <taxon>Pseudomonas</taxon>
    </lineage>
</organism>
<feature type="domain" description="DprA winged helix" evidence="1">
    <location>
        <begin position="15"/>
        <end position="71"/>
    </location>
</feature>
<reference evidence="2" key="1">
    <citation type="submission" date="2023-08" db="EMBL/GenBank/DDBJ databases">
        <title>Functional and genomic diversity of the sorghum phyllosphere microbiome.</title>
        <authorList>
            <person name="Shade A."/>
        </authorList>
    </citation>
    <scope>NUCLEOTIDE SEQUENCE</scope>
    <source>
        <strain evidence="2">SORGH_AS_0201</strain>
    </source>
</reference>
<evidence type="ECO:0000313" key="2">
    <source>
        <dbReference type="EMBL" id="MDR6234401.1"/>
    </source>
</evidence>